<accession>X1PPJ8</accession>
<protein>
    <submittedName>
        <fullName evidence="1">Uncharacterized protein</fullName>
    </submittedName>
</protein>
<gene>
    <name evidence="1" type="ORF">S06H3_50601</name>
</gene>
<dbReference type="AlphaFoldDB" id="X1PPJ8"/>
<evidence type="ECO:0000313" key="1">
    <source>
        <dbReference type="EMBL" id="GAI44446.1"/>
    </source>
</evidence>
<organism evidence="1">
    <name type="scientific">marine sediment metagenome</name>
    <dbReference type="NCBI Taxonomy" id="412755"/>
    <lineage>
        <taxon>unclassified sequences</taxon>
        <taxon>metagenomes</taxon>
        <taxon>ecological metagenomes</taxon>
    </lineage>
</organism>
<sequence length="100" mass="12136">MIDIPKNVPYVADLFILDNDYLLVVTFESRDEDEFLLGDVFDKKGIYRARVQIPKYYRWNFLLAPSKSRAIYKNGYFYTIESDKYEENFWVKRYIIKINI</sequence>
<proteinExistence type="predicted"/>
<comment type="caution">
    <text evidence="1">The sequence shown here is derived from an EMBL/GenBank/DDBJ whole genome shotgun (WGS) entry which is preliminary data.</text>
</comment>
<dbReference type="EMBL" id="BARV01032053">
    <property type="protein sequence ID" value="GAI44446.1"/>
    <property type="molecule type" value="Genomic_DNA"/>
</dbReference>
<name>X1PPJ8_9ZZZZ</name>
<reference evidence="1" key="1">
    <citation type="journal article" date="2014" name="Front. Microbiol.">
        <title>High frequency of phylogenetically diverse reductive dehalogenase-homologous genes in deep subseafloor sedimentary metagenomes.</title>
        <authorList>
            <person name="Kawai M."/>
            <person name="Futagami T."/>
            <person name="Toyoda A."/>
            <person name="Takaki Y."/>
            <person name="Nishi S."/>
            <person name="Hori S."/>
            <person name="Arai W."/>
            <person name="Tsubouchi T."/>
            <person name="Morono Y."/>
            <person name="Uchiyama I."/>
            <person name="Ito T."/>
            <person name="Fujiyama A."/>
            <person name="Inagaki F."/>
            <person name="Takami H."/>
        </authorList>
    </citation>
    <scope>NUCLEOTIDE SEQUENCE</scope>
    <source>
        <strain evidence="1">Expedition CK06-06</strain>
    </source>
</reference>